<evidence type="ECO:0000256" key="1">
    <source>
        <dbReference type="SAM" id="MobiDB-lite"/>
    </source>
</evidence>
<protein>
    <submittedName>
        <fullName evidence="3">Hypothetical_protein</fullName>
    </submittedName>
</protein>
<evidence type="ECO:0000313" key="3">
    <source>
        <dbReference type="EMBL" id="CAL6032059.1"/>
    </source>
</evidence>
<feature type="region of interest" description="Disordered" evidence="1">
    <location>
        <begin position="1316"/>
        <end position="1341"/>
    </location>
</feature>
<reference evidence="2" key="1">
    <citation type="submission" date="2023-06" db="EMBL/GenBank/DDBJ databases">
        <authorList>
            <person name="Kurt Z."/>
        </authorList>
    </citation>
    <scope>NUCLEOTIDE SEQUENCE</scope>
</reference>
<dbReference type="EMBL" id="CATOUU010000806">
    <property type="protein sequence ID" value="CAI9950099.1"/>
    <property type="molecule type" value="Genomic_DNA"/>
</dbReference>
<comment type="caution">
    <text evidence="2">The sequence shown here is derived from an EMBL/GenBank/DDBJ whole genome shotgun (WGS) entry which is preliminary data.</text>
</comment>
<proteinExistence type="predicted"/>
<gene>
    <name evidence="3" type="ORF">HINF_LOCUS34304</name>
    <name evidence="2" type="ORF">HINF_LOCUS37744</name>
</gene>
<keyword evidence="4" id="KW-1185">Reference proteome</keyword>
<dbReference type="EMBL" id="CAXDID020000121">
    <property type="protein sequence ID" value="CAL6032059.1"/>
    <property type="molecule type" value="Genomic_DNA"/>
</dbReference>
<name>A0AA86Q0Z3_9EUKA</name>
<reference evidence="3 4" key="2">
    <citation type="submission" date="2024-07" db="EMBL/GenBank/DDBJ databases">
        <authorList>
            <person name="Akdeniz Z."/>
        </authorList>
    </citation>
    <scope>NUCLEOTIDE SEQUENCE [LARGE SCALE GENOMIC DNA]</scope>
</reference>
<evidence type="ECO:0000313" key="2">
    <source>
        <dbReference type="EMBL" id="CAI9950099.1"/>
    </source>
</evidence>
<organism evidence="2">
    <name type="scientific">Hexamita inflata</name>
    <dbReference type="NCBI Taxonomy" id="28002"/>
    <lineage>
        <taxon>Eukaryota</taxon>
        <taxon>Metamonada</taxon>
        <taxon>Diplomonadida</taxon>
        <taxon>Hexamitidae</taxon>
        <taxon>Hexamitinae</taxon>
        <taxon>Hexamita</taxon>
    </lineage>
</organism>
<evidence type="ECO:0000313" key="4">
    <source>
        <dbReference type="Proteomes" id="UP001642409"/>
    </source>
</evidence>
<sequence length="1341" mass="155888">MEQEAALSLIQLNIPDSKLETALHIIQQQLKREHPNFNEILLHEWVHKLMKHKDQIRDLSTQLYAKLPPPPLPVQNIFQQPFKLCFQYPNRAKEIYYHLDRFILVQESFITIANSDMKTAFVVFTPFVNTECLFSLKGQILYVFKKPYCYKFALTQSVVTDFSMKSVLSRKLEGSKWREVASDVIKIDQMQGMCITLSNLEVQLNSTIVARLVHKDTIITDFCYYQNYIFVYVTVQNRPFVIVADINQQQQTEIAIESKITIVSEYKILFLHDIYKFEQSTLRSDEAHPLISALCKIDDQHLFLTFKNCSGVIRIKMDFQSLQQKFAEPISQNSFITHMIGQADISEFSLLDLKLPSGFSGMFPEQQATYLAVNKEILVIGVKLLRNNEAIQRQIVCIFDQFNKQLMKVLYLEKQDSLIEIQLNELNQFEIMVRLTTKTIIFNYFDGSFLQIESNQAAFNNKLAVGLSTNFNLLIYSRDGNAMQISESPFQQLQYLTKQTNDNQRFKVDPLYQMYITRFNQQYNEQKIKIILTNQQHTLFQCDGNTAITFLFYIHNCNLTAKLDLQTNVQLSEQLFTELLENTPVIRQSIPYQNEIPNVNINLQQRSQFYINFESDQEYAKRMMFLTEEQDEQIVKSVIEVLSYLDFNNRNIIQGHMDYKVLPKDSRKVVIFQDKIIDYDEPFDFIEDYSEDEVFVQPEEVPLITPIQDSEEQQRIYQQVKKLNIEYYETSLLNTPQQVKIHSVSSQILKPGYCVYLCVPLLRVHTHYLSSYIANDENIPDTSGYYQLISCVFKSESINALRILEVGLLRSDNTSFTIEIVPMSYSYACNELIHATGGIISADALASTFLDIKNQKAVENIQVIKKRFRMQLFNELNSQEIDFLFTEARKLLDIYHDTQICNNWRGRQAEFELNNVNSAQKKKEEKESKSSDTYEVPEESVSVYEEGYDSYSKSTPSFITSSSYYGSESKSPVKGNQKQVKHIESVDKKKHWFNKNFEKIAYSLVSQKLEKQFQFVQCTDQQQAPLINSRSVFNIMDEIVSITKGQNHFKPIIDELYTFQTSKQPTLNNPDYVNLTAAFHRLLTDQYSVLASQIARDYKQPRQQPSVQTITLSLPEQFTTFKNNTEQFTEVSQLTVEQTDELCSLRTSTTSSDPYLVTELVFKQPIDKWLSFANYKQVSKGKYTFVYEIQHVVCALLILEQAQSAVKRFRVTGEEILFGSKIRSIYLLVAQLLSGQIRLSSEIINYLEQLSRDHEDQMQKAILFIQRQFCTEYNKTFDDRIDLRGFKNSCVREGEGEYTYVYESVYEEEEAYENEIIASTTSSDSASSDGSYSIASDYSSD</sequence>
<dbReference type="Proteomes" id="UP001642409">
    <property type="component" value="Unassembled WGS sequence"/>
</dbReference>
<accession>A0AA86Q0Z3</accession>